<evidence type="ECO:0000313" key="2">
    <source>
        <dbReference type="EMBL" id="NHZ64642.1"/>
    </source>
</evidence>
<accession>A0ABX0MYF0</accession>
<dbReference type="SUPFAM" id="SSF142921">
    <property type="entry name" value="WGR domain-like"/>
    <property type="match status" value="1"/>
</dbReference>
<dbReference type="PROSITE" id="PS51977">
    <property type="entry name" value="WGR"/>
    <property type="match status" value="1"/>
</dbReference>
<evidence type="ECO:0000313" key="3">
    <source>
        <dbReference type="Proteomes" id="UP000610594"/>
    </source>
</evidence>
<dbReference type="InterPro" id="IPR049809">
    <property type="entry name" value="YehF/YfeS-like_WGR"/>
</dbReference>
<dbReference type="InterPro" id="IPR008893">
    <property type="entry name" value="WGR_domain"/>
</dbReference>
<organism evidence="2 3">
    <name type="scientific">Massilia genomosp. 1</name>
    <dbReference type="NCBI Taxonomy" id="2609280"/>
    <lineage>
        <taxon>Bacteria</taxon>
        <taxon>Pseudomonadati</taxon>
        <taxon>Pseudomonadota</taxon>
        <taxon>Betaproteobacteria</taxon>
        <taxon>Burkholderiales</taxon>
        <taxon>Oxalobacteraceae</taxon>
        <taxon>Telluria group</taxon>
        <taxon>Massilia</taxon>
    </lineage>
</organism>
<dbReference type="EMBL" id="WHJF01000059">
    <property type="protein sequence ID" value="NHZ64642.1"/>
    <property type="molecule type" value="Genomic_DNA"/>
</dbReference>
<dbReference type="Proteomes" id="UP000610594">
    <property type="component" value="Unassembled WGS sequence"/>
</dbReference>
<sequence length="1276" mass="136064">MIWTARASGGSRDARCFFGKWVCKMVAAFARQPYRSRQTMKRFEFTDGSSGKFGEIEHDGCDLHVRYGKLGTTGQAQTTTHADAARAGASMEKLVREKTGKGYVETGAGTPRATAPQPACAAPAPAPALASGGAPWLAAGPVVDLAPGLLGPALPSRRFPAPRPLDADASWRAFLAIANKRFVIAPDASHADDRNAATEAAARLSEGASDGSFASDVVLMALDAYLHQHQQRDQANGQFLDFLVARKGLPYAVEVFLQAEGSSCDHAAGWEAPKWPVMFARDQGRPFATSEEQIDNAPELALRAHLAAAAPQSWEQCVASIRAALPRIAPQRRPWYAIMLPELPDIANDLALTLDHAQAPDSRNWLLLAATSPAAIAALRLDSARHGTPRLFRKHAMIATLVQERGADAVAALESGLEYPIVGEVLTHIGTPAALIMLARDARDDKAKLVRFFGLTRRWPLAAIAALAELLAAERGAAATFGFALNNLVRVHAAAVPAIIAAIAPEGASLLAGLQRELSVPADLADCADLPPVLVNPPWLAAARPAHAVLTLKPLALPEREQWEPGSRAAWLALDDDVAKQRDAAGSDPLALAWLAGFRDSPQREQIAALIGGADSERLIALAREHRSIPTRYMLDGRGIANLPAPLGLALWNALGCDDVSNPGYAVARFGLDALPSVLTLCRDSPDGGQWLALPFGAVALAQPMARSFATKKAARDEARAWLLAHPEHAACGLIAVAVGKTCPARVHAIVALRMLAHEGQRALLLDVAARYPQAEVAAALADLLDPYQLFPAKQGAFPAFWQPGGWSRPLLAHNGKALPDSAIEQLGCMLRFPTDDGVYAGIADVMRACTAESLADFAWELFLAWVGAGGPPKEGWGMGALGLIGNDDSARKLTACVRSWPGESQHQRAVAGLDVLAAIGSDTALMLLNGIAQKLKFKALQDRAREKIAQIADARGLGVEELEDRLAPDLGLGEDGTLLLDFGPRQFRVGFDETLMPFVRDGAKLRLADLPKPNKADDKALSAAAVERFKALKKDARTIAAQQVRRLEAAMCTQRRWSAQVFRQCLAGHRLVRHLVQRLVWSVHGGDANLLACFRVAADGSFTDSADAPFALPEGDDVRIGIAHALDLPAADAAAFGQLFADYELLQPFAQIGRDVHTASAAELAAGSFERWVGVVVASGRVLGLENQGWRRGRAWDGGAIWNVNKPLGGGRAAQLDLTPGLMANNPGEFPEQTLGKLIVGVTDRHGEVPVVASLATLDAIVLSELIRDMERLRS</sequence>
<dbReference type="SMART" id="SM00773">
    <property type="entry name" value="WGR"/>
    <property type="match status" value="1"/>
</dbReference>
<reference evidence="2 3" key="1">
    <citation type="submission" date="2019-10" db="EMBL/GenBank/DDBJ databases">
        <title>Taxonomy of Antarctic Massilia spp.: description of Massilia rubra sp. nov., Massilia aquatica sp. nov., Massilia mucilaginosa sp. nov., Massilia frigida sp. nov. isolated from streams, lakes and regoliths.</title>
        <authorList>
            <person name="Holochova P."/>
            <person name="Sedlacek I."/>
            <person name="Kralova S."/>
            <person name="Maslanova I."/>
            <person name="Busse H.-J."/>
            <person name="Stankova E."/>
            <person name="Vrbovska V."/>
            <person name="Kovarovic V."/>
            <person name="Bartak M."/>
            <person name="Svec P."/>
            <person name="Pantucek R."/>
        </authorList>
    </citation>
    <scope>NUCLEOTIDE SEQUENCE [LARGE SCALE GENOMIC DNA]</scope>
    <source>
        <strain evidence="2 3">CCM 8694</strain>
    </source>
</reference>
<name>A0ABX0MYF0_9BURK</name>
<protein>
    <submittedName>
        <fullName evidence="2">DUF4132 domain-containing protein</fullName>
    </submittedName>
</protein>
<dbReference type="InterPro" id="IPR025406">
    <property type="entry name" value="DUF4132"/>
</dbReference>
<dbReference type="CDD" id="cd07996">
    <property type="entry name" value="WGR_MMR_like"/>
    <property type="match status" value="1"/>
</dbReference>
<dbReference type="Pfam" id="PF13569">
    <property type="entry name" value="DUF4132"/>
    <property type="match status" value="1"/>
</dbReference>
<dbReference type="Pfam" id="PF05406">
    <property type="entry name" value="WGR"/>
    <property type="match status" value="1"/>
</dbReference>
<feature type="domain" description="WGR" evidence="1">
    <location>
        <begin position="36"/>
        <end position="121"/>
    </location>
</feature>
<proteinExistence type="predicted"/>
<dbReference type="Gene3D" id="2.20.140.10">
    <property type="entry name" value="WGR domain"/>
    <property type="match status" value="1"/>
</dbReference>
<evidence type="ECO:0000259" key="1">
    <source>
        <dbReference type="PROSITE" id="PS51977"/>
    </source>
</evidence>
<keyword evidence="3" id="KW-1185">Reference proteome</keyword>
<comment type="caution">
    <text evidence="2">The sequence shown here is derived from an EMBL/GenBank/DDBJ whole genome shotgun (WGS) entry which is preliminary data.</text>
</comment>
<gene>
    <name evidence="2" type="ORF">F1735_20455</name>
</gene>
<dbReference type="InterPro" id="IPR036930">
    <property type="entry name" value="WGR_dom_sf"/>
</dbReference>